<dbReference type="Gene3D" id="1.10.10.10">
    <property type="entry name" value="Winged helix-like DNA-binding domain superfamily/Winged helix DNA-binding domain"/>
    <property type="match status" value="1"/>
</dbReference>
<dbReference type="InterPro" id="IPR036388">
    <property type="entry name" value="WH-like_DNA-bd_sf"/>
</dbReference>
<dbReference type="Pfam" id="PF08281">
    <property type="entry name" value="Sigma70_r4_2"/>
    <property type="match status" value="1"/>
</dbReference>
<accession>A0A163RKQ6</accession>
<protein>
    <recommendedName>
        <fullName evidence="1">HTH luxR-type domain-containing protein</fullName>
    </recommendedName>
</protein>
<name>A0A163RKQ6_9BACL</name>
<dbReference type="PROSITE" id="PS00622">
    <property type="entry name" value="HTH_LUXR_1"/>
    <property type="match status" value="1"/>
</dbReference>
<dbReference type="Proteomes" id="UP000076567">
    <property type="component" value="Unassembled WGS sequence"/>
</dbReference>
<dbReference type="NCBIfam" id="TIGR02937">
    <property type="entry name" value="sigma70-ECF"/>
    <property type="match status" value="1"/>
</dbReference>
<comment type="caution">
    <text evidence="2">The sequence shown here is derived from an EMBL/GenBank/DDBJ whole genome shotgun (WGS) entry which is preliminary data.</text>
</comment>
<evidence type="ECO:0000259" key="1">
    <source>
        <dbReference type="PROSITE" id="PS00622"/>
    </source>
</evidence>
<dbReference type="GO" id="GO:0006352">
    <property type="term" value="P:DNA-templated transcription initiation"/>
    <property type="evidence" value="ECO:0007669"/>
    <property type="project" value="InterPro"/>
</dbReference>
<dbReference type="NCBIfam" id="NF005385">
    <property type="entry name" value="PRK06930.1"/>
    <property type="match status" value="1"/>
</dbReference>
<dbReference type="SUPFAM" id="SSF88659">
    <property type="entry name" value="Sigma3 and sigma4 domains of RNA polymerase sigma factors"/>
    <property type="match status" value="1"/>
</dbReference>
<dbReference type="CDD" id="cd06171">
    <property type="entry name" value="Sigma70_r4"/>
    <property type="match status" value="1"/>
</dbReference>
<dbReference type="GO" id="GO:0003677">
    <property type="term" value="F:DNA binding"/>
    <property type="evidence" value="ECO:0007669"/>
    <property type="project" value="InterPro"/>
</dbReference>
<feature type="domain" description="HTH luxR-type" evidence="1">
    <location>
        <begin position="125"/>
        <end position="152"/>
    </location>
</feature>
<evidence type="ECO:0000313" key="3">
    <source>
        <dbReference type="Proteomes" id="UP000076567"/>
    </source>
</evidence>
<evidence type="ECO:0000313" key="2">
    <source>
        <dbReference type="EMBL" id="KZE67034.1"/>
    </source>
</evidence>
<dbReference type="SMART" id="SM00421">
    <property type="entry name" value="HTH_LUXR"/>
    <property type="match status" value="1"/>
</dbReference>
<sequence>MKTWVENIKEEYNLSKKVLEEYREKLDLDNPKNKEEDKIVGEMISDMKYALDWLNRGRRPGNRRGADRRSVYQRTSLMEMDIFPDLNLNHSKRFLQDDEKVMIVDVLLELSARERQCYLLHMAQGMSYAAIAEELNLSRRTIQQYVERAKAKIKNKVA</sequence>
<dbReference type="EMBL" id="LRFC01000013">
    <property type="protein sequence ID" value="KZE67034.1"/>
    <property type="molecule type" value="Genomic_DNA"/>
</dbReference>
<dbReference type="InterPro" id="IPR000792">
    <property type="entry name" value="Tscrpt_reg_LuxR_C"/>
</dbReference>
<dbReference type="InterPro" id="IPR013324">
    <property type="entry name" value="RNA_pol_sigma_r3/r4-like"/>
</dbReference>
<dbReference type="GO" id="GO:0016987">
    <property type="term" value="F:sigma factor activity"/>
    <property type="evidence" value="ECO:0007669"/>
    <property type="project" value="InterPro"/>
</dbReference>
<organism evidence="2 3">
    <name type="scientific">Fictibacillus phosphorivorans</name>
    <dbReference type="NCBI Taxonomy" id="1221500"/>
    <lineage>
        <taxon>Bacteria</taxon>
        <taxon>Bacillati</taxon>
        <taxon>Bacillota</taxon>
        <taxon>Bacilli</taxon>
        <taxon>Bacillales</taxon>
        <taxon>Fictibacillaceae</taxon>
        <taxon>Fictibacillus</taxon>
    </lineage>
</organism>
<dbReference type="InterPro" id="IPR013249">
    <property type="entry name" value="RNA_pol_sigma70_r4_t2"/>
</dbReference>
<dbReference type="InterPro" id="IPR014284">
    <property type="entry name" value="RNA_pol_sigma-70_dom"/>
</dbReference>
<reference evidence="3" key="1">
    <citation type="submission" date="2016-01" db="EMBL/GenBank/DDBJ databases">
        <title>Draft genome of Chromobacterium sp. F49.</title>
        <authorList>
            <person name="Hong K.W."/>
        </authorList>
    </citation>
    <scope>NUCLEOTIDE SEQUENCE [LARGE SCALE GENOMIC DNA]</scope>
    <source>
        <strain evidence="3">P7IIIA</strain>
    </source>
</reference>
<gene>
    <name evidence="2" type="ORF">AWM68_19785</name>
</gene>
<dbReference type="RefSeq" id="WP_066240139.1">
    <property type="nucleotide sequence ID" value="NZ_LRFC01000013.1"/>
</dbReference>
<keyword evidence="3" id="KW-1185">Reference proteome</keyword>
<proteinExistence type="predicted"/>
<dbReference type="AlphaFoldDB" id="A0A163RKQ6"/>